<feature type="transmembrane region" description="Helical" evidence="2">
    <location>
        <begin position="64"/>
        <end position="88"/>
    </location>
</feature>
<feature type="transmembrane region" description="Helical" evidence="2">
    <location>
        <begin position="146"/>
        <end position="167"/>
    </location>
</feature>
<dbReference type="Proteomes" id="UP001500751">
    <property type="component" value="Unassembled WGS sequence"/>
</dbReference>
<feature type="transmembrane region" description="Helical" evidence="2">
    <location>
        <begin position="322"/>
        <end position="343"/>
    </location>
</feature>
<proteinExistence type="predicted"/>
<keyword evidence="4" id="KW-1185">Reference proteome</keyword>
<sequence length="365" mass="38099">MIAVRTAPPRQAPAPETVTRWDRIGRIAAYGAAVTLTPYVVIKASWVIGSLFGVLPVGTGFNLAGWVLLNTATIGMAVAGIVVALSLVRPWGRRLPGRPLAFCAWVATGFLVPLLPYAVLTSVFQPRQQAAGQQADPAAMPGWEAALVQTGFIGMGLGLLLGLPAYLRRRWPAMFTVRLPATGTGTATGTGNGTATGTGTAPSRRRDLPPAALGIATALAAVVGVFWLSWTAGSRLGVAHPVDADASWRILNGVSGLWAVIMAISISRLRRDRPGRLPRWIPAGAAWIGSGTLFAWSGWKLVITLILLTIRPADVALPENLAVAAVLHALAVVAAAISGLALVRATAAGDHEAFAADTERDMIAE</sequence>
<evidence type="ECO:0000256" key="2">
    <source>
        <dbReference type="SAM" id="Phobius"/>
    </source>
</evidence>
<feature type="transmembrane region" description="Helical" evidence="2">
    <location>
        <begin position="27"/>
        <end position="52"/>
    </location>
</feature>
<feature type="compositionally biased region" description="Gly residues" evidence="1">
    <location>
        <begin position="186"/>
        <end position="196"/>
    </location>
</feature>
<dbReference type="EMBL" id="BAAAQN010000006">
    <property type="protein sequence ID" value="GAA2019850.1"/>
    <property type="molecule type" value="Genomic_DNA"/>
</dbReference>
<evidence type="ECO:0000313" key="3">
    <source>
        <dbReference type="EMBL" id="GAA2019850.1"/>
    </source>
</evidence>
<name>A0ABP5F834_9ACTN</name>
<evidence type="ECO:0000256" key="1">
    <source>
        <dbReference type="SAM" id="MobiDB-lite"/>
    </source>
</evidence>
<organism evidence="3 4">
    <name type="scientific">Catenulispora yoronensis</name>
    <dbReference type="NCBI Taxonomy" id="450799"/>
    <lineage>
        <taxon>Bacteria</taxon>
        <taxon>Bacillati</taxon>
        <taxon>Actinomycetota</taxon>
        <taxon>Actinomycetes</taxon>
        <taxon>Catenulisporales</taxon>
        <taxon>Catenulisporaceae</taxon>
        <taxon>Catenulispora</taxon>
    </lineage>
</organism>
<comment type="caution">
    <text evidence="3">The sequence shown here is derived from an EMBL/GenBank/DDBJ whole genome shotgun (WGS) entry which is preliminary data.</text>
</comment>
<feature type="region of interest" description="Disordered" evidence="1">
    <location>
        <begin position="185"/>
        <end position="205"/>
    </location>
</feature>
<gene>
    <name evidence="3" type="ORF">GCM10009839_15460</name>
</gene>
<accession>A0ABP5F834</accession>
<feature type="transmembrane region" description="Helical" evidence="2">
    <location>
        <begin position="250"/>
        <end position="269"/>
    </location>
</feature>
<dbReference type="RefSeq" id="WP_344664816.1">
    <property type="nucleotide sequence ID" value="NZ_BAAAQN010000006.1"/>
</dbReference>
<keyword evidence="2" id="KW-0472">Membrane</keyword>
<feature type="transmembrane region" description="Helical" evidence="2">
    <location>
        <begin position="281"/>
        <end position="310"/>
    </location>
</feature>
<feature type="transmembrane region" description="Helical" evidence="2">
    <location>
        <begin position="211"/>
        <end position="230"/>
    </location>
</feature>
<keyword evidence="2" id="KW-1133">Transmembrane helix</keyword>
<keyword evidence="2" id="KW-0812">Transmembrane</keyword>
<reference evidence="4" key="1">
    <citation type="journal article" date="2019" name="Int. J. Syst. Evol. Microbiol.">
        <title>The Global Catalogue of Microorganisms (GCM) 10K type strain sequencing project: providing services to taxonomists for standard genome sequencing and annotation.</title>
        <authorList>
            <consortium name="The Broad Institute Genomics Platform"/>
            <consortium name="The Broad Institute Genome Sequencing Center for Infectious Disease"/>
            <person name="Wu L."/>
            <person name="Ma J."/>
        </authorList>
    </citation>
    <scope>NUCLEOTIDE SEQUENCE [LARGE SCALE GENOMIC DNA]</scope>
    <source>
        <strain evidence="4">JCM 16014</strain>
    </source>
</reference>
<protein>
    <recommendedName>
        <fullName evidence="5">DUF4328 domain-containing protein</fullName>
    </recommendedName>
</protein>
<evidence type="ECO:0000313" key="4">
    <source>
        <dbReference type="Proteomes" id="UP001500751"/>
    </source>
</evidence>
<evidence type="ECO:0008006" key="5">
    <source>
        <dbReference type="Google" id="ProtNLM"/>
    </source>
</evidence>
<feature type="transmembrane region" description="Helical" evidence="2">
    <location>
        <begin position="100"/>
        <end position="119"/>
    </location>
</feature>